<name>A0ABQ6ARH7_9GAMM</name>
<sequence length="54" mass="6023">MFWITFAICFVLGGARQASIEVFQKTKGAKKLYFLTANVVFSAFIAWLVTAIFG</sequence>
<evidence type="ECO:0008006" key="4">
    <source>
        <dbReference type="Google" id="ProtNLM"/>
    </source>
</evidence>
<keyword evidence="1" id="KW-1133">Transmembrane helix</keyword>
<evidence type="ECO:0000313" key="3">
    <source>
        <dbReference type="Proteomes" id="UP001156660"/>
    </source>
</evidence>
<feature type="transmembrane region" description="Helical" evidence="1">
    <location>
        <begin position="33"/>
        <end position="53"/>
    </location>
</feature>
<dbReference type="EMBL" id="BSOU01000014">
    <property type="protein sequence ID" value="GLR76758.1"/>
    <property type="molecule type" value="Genomic_DNA"/>
</dbReference>
<comment type="caution">
    <text evidence="2">The sequence shown here is derived from an EMBL/GenBank/DDBJ whole genome shotgun (WGS) entry which is preliminary data.</text>
</comment>
<evidence type="ECO:0000313" key="2">
    <source>
        <dbReference type="EMBL" id="GLR76758.1"/>
    </source>
</evidence>
<keyword evidence="1" id="KW-0812">Transmembrane</keyword>
<evidence type="ECO:0000256" key="1">
    <source>
        <dbReference type="SAM" id="Phobius"/>
    </source>
</evidence>
<keyword evidence="1" id="KW-0472">Membrane</keyword>
<accession>A0ABQ6ARH7</accession>
<reference evidence="3" key="1">
    <citation type="journal article" date="2019" name="Int. J. Syst. Evol. Microbiol.">
        <title>The Global Catalogue of Microorganisms (GCM) 10K type strain sequencing project: providing services to taxonomists for standard genome sequencing and annotation.</title>
        <authorList>
            <consortium name="The Broad Institute Genomics Platform"/>
            <consortium name="The Broad Institute Genome Sequencing Center for Infectious Disease"/>
            <person name="Wu L."/>
            <person name="Ma J."/>
        </authorList>
    </citation>
    <scope>NUCLEOTIDE SEQUENCE [LARGE SCALE GENOMIC DNA]</scope>
    <source>
        <strain evidence="3">NBRC 105001</strain>
    </source>
</reference>
<keyword evidence="3" id="KW-1185">Reference proteome</keyword>
<dbReference type="Proteomes" id="UP001156660">
    <property type="component" value="Unassembled WGS sequence"/>
</dbReference>
<gene>
    <name evidence="2" type="ORF">GCM10007855_36330</name>
</gene>
<proteinExistence type="predicted"/>
<organism evidence="2 3">
    <name type="scientific">Aliivibrio sifiae</name>
    <dbReference type="NCBI Taxonomy" id="566293"/>
    <lineage>
        <taxon>Bacteria</taxon>
        <taxon>Pseudomonadati</taxon>
        <taxon>Pseudomonadota</taxon>
        <taxon>Gammaproteobacteria</taxon>
        <taxon>Vibrionales</taxon>
        <taxon>Vibrionaceae</taxon>
        <taxon>Aliivibrio</taxon>
    </lineage>
</organism>
<protein>
    <recommendedName>
        <fullName evidence="4">Fluoride ion transporter CrcB</fullName>
    </recommendedName>
</protein>